<dbReference type="Gene3D" id="2.60.120.260">
    <property type="entry name" value="Galactose-binding domain-like"/>
    <property type="match status" value="1"/>
</dbReference>
<keyword evidence="8" id="KW-0130">Cell adhesion</keyword>
<dbReference type="SUPFAM" id="SSF49785">
    <property type="entry name" value="Galactose-binding domain-like"/>
    <property type="match status" value="1"/>
</dbReference>
<dbReference type="InterPro" id="IPR035976">
    <property type="entry name" value="Sushi/SCR/CCP_sf"/>
</dbReference>
<evidence type="ECO:0000256" key="9">
    <source>
        <dbReference type="ARBA" id="ARBA00023157"/>
    </source>
</evidence>
<reference evidence="14" key="1">
    <citation type="submission" date="2025-08" db="UniProtKB">
        <authorList>
            <consortium name="RefSeq"/>
        </authorList>
    </citation>
    <scope>IDENTIFICATION</scope>
    <source>
        <tissue evidence="14">Gonad</tissue>
    </source>
</reference>
<keyword evidence="9 11" id="KW-1015">Disulfide bond</keyword>
<feature type="domain" description="Sushi" evidence="12">
    <location>
        <begin position="85"/>
        <end position="142"/>
    </location>
</feature>
<keyword evidence="10" id="KW-0325">Glycoprotein</keyword>
<keyword evidence="5" id="KW-0732">Signal</keyword>
<evidence type="ECO:0000256" key="7">
    <source>
        <dbReference type="ARBA" id="ARBA00022837"/>
    </source>
</evidence>
<accession>A0A6P4Y6X1</accession>
<dbReference type="Gene3D" id="2.10.70.10">
    <property type="entry name" value="Complement Module, domain 1"/>
    <property type="match status" value="5"/>
</dbReference>
<evidence type="ECO:0000256" key="1">
    <source>
        <dbReference type="ARBA" id="ARBA00004613"/>
    </source>
</evidence>
<feature type="domain" description="Sushi" evidence="12">
    <location>
        <begin position="143"/>
        <end position="200"/>
    </location>
</feature>
<proteinExistence type="predicted"/>
<dbReference type="PROSITE" id="PS50923">
    <property type="entry name" value="SUSHI"/>
    <property type="match status" value="5"/>
</dbReference>
<keyword evidence="6" id="KW-0677">Repeat</keyword>
<dbReference type="GO" id="GO:0007155">
    <property type="term" value="P:cell adhesion"/>
    <property type="evidence" value="ECO:0007669"/>
    <property type="project" value="UniProtKB-KW"/>
</dbReference>
<comment type="caution">
    <text evidence="11">Lacks conserved residue(s) required for the propagation of feature annotation.</text>
</comment>
<dbReference type="InterPro" id="IPR000436">
    <property type="entry name" value="Sushi_SCR_CCP_dom"/>
</dbReference>
<evidence type="ECO:0000259" key="12">
    <source>
        <dbReference type="PROSITE" id="PS50923"/>
    </source>
</evidence>
<dbReference type="Proteomes" id="UP000515135">
    <property type="component" value="Unplaced"/>
</dbReference>
<dbReference type="GeneID" id="109462394"/>
<feature type="disulfide bond" evidence="11">
    <location>
        <begin position="171"/>
        <end position="198"/>
    </location>
</feature>
<dbReference type="OrthoDB" id="10068095at2759"/>
<evidence type="ECO:0000313" key="13">
    <source>
        <dbReference type="Proteomes" id="UP000515135"/>
    </source>
</evidence>
<dbReference type="PANTHER" id="PTHR45656:SF4">
    <property type="entry name" value="PROTEIN CBR-CLEC-78"/>
    <property type="match status" value="1"/>
</dbReference>
<evidence type="ECO:0000256" key="5">
    <source>
        <dbReference type="ARBA" id="ARBA00022729"/>
    </source>
</evidence>
<dbReference type="PANTHER" id="PTHR45656">
    <property type="entry name" value="PROTEIN CBR-CLEC-78"/>
    <property type="match status" value="1"/>
</dbReference>
<dbReference type="AlphaFoldDB" id="A0A6P4Y6X1"/>
<evidence type="ECO:0000256" key="11">
    <source>
        <dbReference type="PROSITE-ProRule" id="PRU00302"/>
    </source>
</evidence>
<dbReference type="Pfam" id="PF00084">
    <property type="entry name" value="Sushi"/>
    <property type="match status" value="5"/>
</dbReference>
<dbReference type="GO" id="GO:0005576">
    <property type="term" value="C:extracellular region"/>
    <property type="evidence" value="ECO:0007669"/>
    <property type="project" value="UniProtKB-SubCell"/>
</dbReference>
<evidence type="ECO:0000256" key="8">
    <source>
        <dbReference type="ARBA" id="ARBA00022889"/>
    </source>
</evidence>
<comment type="subcellular location">
    <subcellularLocation>
        <location evidence="1">Secreted</location>
    </subcellularLocation>
</comment>
<protein>
    <submittedName>
        <fullName evidence="14">E-selectin-like</fullName>
    </submittedName>
</protein>
<feature type="domain" description="Sushi" evidence="12">
    <location>
        <begin position="259"/>
        <end position="316"/>
    </location>
</feature>
<feature type="disulfide bond" evidence="11">
    <location>
        <begin position="113"/>
        <end position="140"/>
    </location>
</feature>
<keyword evidence="7" id="KW-0106">Calcium</keyword>
<evidence type="ECO:0000256" key="10">
    <source>
        <dbReference type="ARBA" id="ARBA00023180"/>
    </source>
</evidence>
<dbReference type="SUPFAM" id="SSF57535">
    <property type="entry name" value="Complement control module/SCR domain"/>
    <property type="match status" value="5"/>
</dbReference>
<dbReference type="InterPro" id="IPR008979">
    <property type="entry name" value="Galactose-bd-like_sf"/>
</dbReference>
<keyword evidence="3" id="KW-0245">EGF-like domain</keyword>
<evidence type="ECO:0000256" key="3">
    <source>
        <dbReference type="ARBA" id="ARBA00022536"/>
    </source>
</evidence>
<keyword evidence="13" id="KW-1185">Reference proteome</keyword>
<dbReference type="RefSeq" id="XP_019614492.1">
    <property type="nucleotide sequence ID" value="XM_019758933.1"/>
</dbReference>
<dbReference type="KEGG" id="bbel:109462394"/>
<name>A0A6P4Y6X1_BRABE</name>
<feature type="domain" description="Sushi" evidence="12">
    <location>
        <begin position="201"/>
        <end position="258"/>
    </location>
</feature>
<keyword evidence="4 11" id="KW-0768">Sushi</keyword>
<dbReference type="FunFam" id="2.10.70.10:FF:000064">
    <property type="entry name" value="Fibulin 7"/>
    <property type="match status" value="4"/>
</dbReference>
<evidence type="ECO:0000313" key="14">
    <source>
        <dbReference type="RefSeq" id="XP_019614492.1"/>
    </source>
</evidence>
<dbReference type="CDD" id="cd00033">
    <property type="entry name" value="CCP"/>
    <property type="match status" value="5"/>
</dbReference>
<feature type="disulfide bond" evidence="11">
    <location>
        <begin position="345"/>
        <end position="372"/>
    </location>
</feature>
<evidence type="ECO:0000256" key="2">
    <source>
        <dbReference type="ARBA" id="ARBA00022525"/>
    </source>
</evidence>
<sequence length="375" mass="39213">MYSVVIFNRFDCCQSRLNPFNIHIGDSSQITLNPKCGGDHYIDLSQPSISVSCQGMSGRYVGVVLPGSSRTMTLCEVQVFEGSAVQCPTLSNPSNGGVSYSSRNYGDVATYSCNTGYSLNGFSTRTCQSSGSWSNTAPTCQAVQCPTLSNPSNGGVSYSSRNYGDVATYSCNTGYSLNGFSTRTCQSSGSWSNTAPTCDAVQCSTLSNPSNGGVSYSSRNYGDVATYSCNTGYSLNGFSTRTCQSSGSWSNTAPTCQAVQCPTLSNPSNGGVSYSSRNYGDVATYSCNTGYSLNGFSTRTCQSSGSWSNTAPTCDAGQCPVPTSPPNGAVSYSSRYDGDVATFSCDPGYNLVGSSTITCQSNLLWSGGPPTCSEN</sequence>
<evidence type="ECO:0000256" key="4">
    <source>
        <dbReference type="ARBA" id="ARBA00022659"/>
    </source>
</evidence>
<feature type="disulfide bond" evidence="11">
    <location>
        <begin position="229"/>
        <end position="256"/>
    </location>
</feature>
<gene>
    <name evidence="14" type="primary">LOC109462394</name>
</gene>
<feature type="disulfide bond" evidence="11">
    <location>
        <begin position="287"/>
        <end position="314"/>
    </location>
</feature>
<dbReference type="InterPro" id="IPR051277">
    <property type="entry name" value="SEZ6_CSMD_C4BPB_Regulators"/>
</dbReference>
<feature type="domain" description="Sushi" evidence="12">
    <location>
        <begin position="317"/>
        <end position="374"/>
    </location>
</feature>
<dbReference type="SMART" id="SM00032">
    <property type="entry name" value="CCP"/>
    <property type="match status" value="5"/>
</dbReference>
<keyword evidence="2" id="KW-0964">Secreted</keyword>
<organism evidence="13 14">
    <name type="scientific">Branchiostoma belcheri</name>
    <name type="common">Amphioxus</name>
    <dbReference type="NCBI Taxonomy" id="7741"/>
    <lineage>
        <taxon>Eukaryota</taxon>
        <taxon>Metazoa</taxon>
        <taxon>Chordata</taxon>
        <taxon>Cephalochordata</taxon>
        <taxon>Leptocardii</taxon>
        <taxon>Amphioxiformes</taxon>
        <taxon>Branchiostomatidae</taxon>
        <taxon>Branchiostoma</taxon>
    </lineage>
</organism>
<evidence type="ECO:0000256" key="6">
    <source>
        <dbReference type="ARBA" id="ARBA00022737"/>
    </source>
</evidence>